<dbReference type="InterPro" id="IPR012347">
    <property type="entry name" value="Ferritin-like"/>
</dbReference>
<evidence type="ECO:0000256" key="11">
    <source>
        <dbReference type="ARBA" id="ARBA00022723"/>
    </source>
</evidence>
<keyword evidence="12" id="KW-1000">Mitochondrion outer membrane</keyword>
<dbReference type="GO" id="GO:0031410">
    <property type="term" value="C:cytoplasmic vesicle"/>
    <property type="evidence" value="ECO:0007669"/>
    <property type="project" value="UniProtKB-KW"/>
</dbReference>
<dbReference type="InterPro" id="IPR002475">
    <property type="entry name" value="Bcl2-like"/>
</dbReference>
<dbReference type="PRINTS" id="PR01862">
    <property type="entry name" value="BCL2FAMILY"/>
</dbReference>
<dbReference type="FunFam" id="1.20.1260.10:FF:000009">
    <property type="entry name" value="Ferritin light chain"/>
    <property type="match status" value="1"/>
</dbReference>
<dbReference type="InterPro" id="IPR036834">
    <property type="entry name" value="Bcl-2-like_sf"/>
</dbReference>
<evidence type="ECO:0000256" key="9">
    <source>
        <dbReference type="ARBA" id="ARBA00022692"/>
    </source>
</evidence>
<dbReference type="OrthoDB" id="186462at2759"/>
<dbReference type="GO" id="GO:0043065">
    <property type="term" value="P:positive regulation of apoptotic process"/>
    <property type="evidence" value="ECO:0007669"/>
    <property type="project" value="UniProtKB-ARBA"/>
</dbReference>
<dbReference type="PANTHER" id="PTHR11431">
    <property type="entry name" value="FERRITIN"/>
    <property type="match status" value="1"/>
</dbReference>
<keyword evidence="28" id="KW-1185">Reference proteome</keyword>
<dbReference type="SUPFAM" id="SSF56854">
    <property type="entry name" value="Bcl-2 inhibitors of programmed cell death"/>
    <property type="match status" value="1"/>
</dbReference>
<reference evidence="29" key="1">
    <citation type="submission" date="2025-08" db="UniProtKB">
        <authorList>
            <consortium name="RefSeq"/>
        </authorList>
    </citation>
    <scope>IDENTIFICATION</scope>
    <source>
        <tissue evidence="29">Muscle</tissue>
    </source>
</reference>
<gene>
    <name evidence="29" type="primary">LOC102976053</name>
</gene>
<evidence type="ECO:0000256" key="12">
    <source>
        <dbReference type="ARBA" id="ARBA00022787"/>
    </source>
</evidence>
<dbReference type="Proteomes" id="UP000248484">
    <property type="component" value="Chromosome 17"/>
</dbReference>
<evidence type="ECO:0000256" key="2">
    <source>
        <dbReference type="ARBA" id="ARBA00004496"/>
    </source>
</evidence>
<dbReference type="GO" id="GO:0006879">
    <property type="term" value="P:intracellular iron ion homeostasis"/>
    <property type="evidence" value="ECO:0007669"/>
    <property type="project" value="UniProtKB-KW"/>
</dbReference>
<evidence type="ECO:0000256" key="18">
    <source>
        <dbReference type="ARBA" id="ARBA00023136"/>
    </source>
</evidence>
<evidence type="ECO:0000256" key="13">
    <source>
        <dbReference type="ARBA" id="ARBA00022843"/>
    </source>
</evidence>
<evidence type="ECO:0000256" key="24">
    <source>
        <dbReference type="ARBA" id="ARBA00047045"/>
    </source>
</evidence>
<evidence type="ECO:0000256" key="8">
    <source>
        <dbReference type="ARBA" id="ARBA00022499"/>
    </source>
</evidence>
<keyword evidence="21" id="KW-0968">Cytoplasmic vesicle</keyword>
<evidence type="ECO:0000256" key="23">
    <source>
        <dbReference type="ARBA" id="ARBA00045578"/>
    </source>
</evidence>
<dbReference type="InterPro" id="IPR009078">
    <property type="entry name" value="Ferritin-like_SF"/>
</dbReference>
<evidence type="ECO:0000256" key="1">
    <source>
        <dbReference type="ARBA" id="ARBA00004123"/>
    </source>
</evidence>
<comment type="similarity">
    <text evidence="5">Belongs to the Bcl-2 family.</text>
</comment>
<dbReference type="PROSITE" id="PS50062">
    <property type="entry name" value="BCL2_FAMILY"/>
    <property type="match status" value="1"/>
</dbReference>
<dbReference type="RefSeq" id="XP_028333224.1">
    <property type="nucleotide sequence ID" value="XM_028477423.1"/>
</dbReference>
<dbReference type="InterPro" id="IPR020717">
    <property type="entry name" value="Bcl2_BH1_motif_CS"/>
</dbReference>
<evidence type="ECO:0000256" key="6">
    <source>
        <dbReference type="ARBA" id="ARBA00022434"/>
    </source>
</evidence>
<dbReference type="InterPro" id="IPR009040">
    <property type="entry name" value="Ferritin-like_diiron"/>
</dbReference>
<dbReference type="AlphaFoldDB" id="A0A455AD80"/>
<feature type="domain" description="Ferritin-like diiron" evidence="27">
    <location>
        <begin position="262"/>
        <end position="411"/>
    </location>
</feature>
<dbReference type="PANTHER" id="PTHR11431:SF47">
    <property type="entry name" value="FERRITIN LIGHT CHAIN"/>
    <property type="match status" value="1"/>
</dbReference>
<dbReference type="Gene3D" id="1.10.437.10">
    <property type="entry name" value="Blc2-like"/>
    <property type="match status" value="1"/>
</dbReference>
<keyword evidence="7" id="KW-0963">Cytoplasm</keyword>
<evidence type="ECO:0000256" key="21">
    <source>
        <dbReference type="ARBA" id="ARBA00023329"/>
    </source>
</evidence>
<evidence type="ECO:0000256" key="17">
    <source>
        <dbReference type="ARBA" id="ARBA00023128"/>
    </source>
</evidence>
<evidence type="ECO:0000313" key="29">
    <source>
        <dbReference type="RefSeq" id="XP_028333224.1"/>
    </source>
</evidence>
<evidence type="ECO:0000256" key="15">
    <source>
        <dbReference type="ARBA" id="ARBA00022990"/>
    </source>
</evidence>
<evidence type="ECO:0000256" key="5">
    <source>
        <dbReference type="ARBA" id="ARBA00009458"/>
    </source>
</evidence>
<dbReference type="GO" id="GO:0033554">
    <property type="term" value="P:cellular response to stress"/>
    <property type="evidence" value="ECO:0007669"/>
    <property type="project" value="UniProtKB-ARBA"/>
</dbReference>
<keyword evidence="18" id="KW-0472">Membrane</keyword>
<proteinExistence type="inferred from homology"/>
<evidence type="ECO:0000256" key="16">
    <source>
        <dbReference type="ARBA" id="ARBA00023004"/>
    </source>
</evidence>
<accession>A0A455AD80</accession>
<keyword evidence="6 26" id="KW-0409">Iron storage</keyword>
<dbReference type="KEGG" id="pcad:102976053"/>
<organism evidence="28 29">
    <name type="scientific">Physeter macrocephalus</name>
    <name type="common">Sperm whale</name>
    <name type="synonym">Physeter catodon</name>
    <dbReference type="NCBI Taxonomy" id="9755"/>
    <lineage>
        <taxon>Eukaryota</taxon>
        <taxon>Metazoa</taxon>
        <taxon>Chordata</taxon>
        <taxon>Craniata</taxon>
        <taxon>Vertebrata</taxon>
        <taxon>Euteleostomi</taxon>
        <taxon>Mammalia</taxon>
        <taxon>Eutheria</taxon>
        <taxon>Laurasiatheria</taxon>
        <taxon>Artiodactyla</taxon>
        <taxon>Whippomorpha</taxon>
        <taxon>Cetacea</taxon>
        <taxon>Odontoceti</taxon>
        <taxon>Physeteridae</taxon>
        <taxon>Physeter</taxon>
    </lineage>
</organism>
<dbReference type="GeneID" id="102976053"/>
<dbReference type="PROSITE" id="PS01080">
    <property type="entry name" value="BH1"/>
    <property type="match status" value="1"/>
</dbReference>
<dbReference type="InterPro" id="IPR020728">
    <property type="entry name" value="Bcl2_BH3_motif_CS"/>
</dbReference>
<dbReference type="PROSITE" id="PS01259">
    <property type="entry name" value="BH3"/>
    <property type="match status" value="1"/>
</dbReference>
<dbReference type="GO" id="GO:0008199">
    <property type="term" value="F:ferric iron binding"/>
    <property type="evidence" value="ECO:0007669"/>
    <property type="project" value="InterPro"/>
</dbReference>
<keyword evidence="8" id="KW-1017">Isopeptide bond</keyword>
<keyword evidence="16 25" id="KW-0408">Iron</keyword>
<dbReference type="InterPro" id="IPR046371">
    <property type="entry name" value="Bcl-2_BH1-3"/>
</dbReference>
<keyword evidence="10" id="KW-0053">Apoptosis</keyword>
<dbReference type="GO" id="GO:0005634">
    <property type="term" value="C:nucleus"/>
    <property type="evidence" value="ECO:0007669"/>
    <property type="project" value="UniProtKB-SubCell"/>
</dbReference>
<evidence type="ECO:0000256" key="22">
    <source>
        <dbReference type="ARBA" id="ARBA00044942"/>
    </source>
</evidence>
<keyword evidence="17" id="KW-0496">Mitochondrion</keyword>
<dbReference type="SMART" id="SM00337">
    <property type="entry name" value="BCL"/>
    <property type="match status" value="1"/>
</dbReference>
<dbReference type="PROSITE" id="PS50905">
    <property type="entry name" value="FERRITIN_LIKE"/>
    <property type="match status" value="1"/>
</dbReference>
<evidence type="ECO:0000256" key="14">
    <source>
        <dbReference type="ARBA" id="ARBA00022989"/>
    </source>
</evidence>
<dbReference type="InterPro" id="IPR014034">
    <property type="entry name" value="Ferritin_CS"/>
</dbReference>
<evidence type="ECO:0000256" key="7">
    <source>
        <dbReference type="ARBA" id="ARBA00022490"/>
    </source>
</evidence>
<evidence type="ECO:0000256" key="4">
    <source>
        <dbReference type="ARBA" id="ARBA00007513"/>
    </source>
</evidence>
<keyword evidence="20" id="KW-0539">Nucleus</keyword>
<dbReference type="Pfam" id="PF00210">
    <property type="entry name" value="Ferritin"/>
    <property type="match status" value="1"/>
</dbReference>
<dbReference type="GO" id="GO:0006826">
    <property type="term" value="P:iron ion transport"/>
    <property type="evidence" value="ECO:0007669"/>
    <property type="project" value="InterPro"/>
</dbReference>
<dbReference type="Gene3D" id="1.20.1260.10">
    <property type="match status" value="1"/>
</dbReference>
<dbReference type="GO" id="GO:0005741">
    <property type="term" value="C:mitochondrial outer membrane"/>
    <property type="evidence" value="ECO:0007669"/>
    <property type="project" value="UniProtKB-SubCell"/>
</dbReference>
<dbReference type="GO" id="GO:0001836">
    <property type="term" value="P:release of cytochrome c from mitochondria"/>
    <property type="evidence" value="ECO:0007669"/>
    <property type="project" value="UniProtKB-ARBA"/>
</dbReference>
<comment type="subcellular location">
    <subcellularLocation>
        <location evidence="22">Autolysosome</location>
    </subcellularLocation>
    <subcellularLocation>
        <location evidence="2">Cytoplasm</location>
    </subcellularLocation>
    <subcellularLocation>
        <location evidence="3">Mitochondrion outer membrane</location>
        <topology evidence="3">Single-pass membrane protein</topology>
    </subcellularLocation>
    <subcellularLocation>
        <location evidence="1">Nucleus</location>
    </subcellularLocation>
</comment>
<evidence type="ECO:0000256" key="19">
    <source>
        <dbReference type="ARBA" id="ARBA00023228"/>
    </source>
</evidence>
<dbReference type="CDD" id="cd00904">
    <property type="entry name" value="Ferritin"/>
    <property type="match status" value="1"/>
</dbReference>
<evidence type="ECO:0000256" key="20">
    <source>
        <dbReference type="ARBA" id="ARBA00023242"/>
    </source>
</evidence>
<evidence type="ECO:0000313" key="28">
    <source>
        <dbReference type="Proteomes" id="UP000248484"/>
    </source>
</evidence>
<dbReference type="Pfam" id="PF00452">
    <property type="entry name" value="Bcl-2"/>
    <property type="match status" value="1"/>
</dbReference>
<evidence type="ECO:0000256" key="26">
    <source>
        <dbReference type="RuleBase" id="RU361145"/>
    </source>
</evidence>
<keyword evidence="14" id="KW-1133">Transmembrane helix</keyword>
<dbReference type="GO" id="GO:0008198">
    <property type="term" value="F:ferrous iron binding"/>
    <property type="evidence" value="ECO:0007669"/>
    <property type="project" value="TreeGrafter"/>
</dbReference>
<dbReference type="STRING" id="9755.ENSPCTP00005013210"/>
<dbReference type="GO" id="GO:0044754">
    <property type="term" value="C:autolysosome"/>
    <property type="evidence" value="ECO:0007669"/>
    <property type="project" value="UniProtKB-SubCell"/>
</dbReference>
<comment type="similarity">
    <text evidence="4 26">Belongs to the ferritin family.</text>
</comment>
<protein>
    <recommendedName>
        <fullName evidence="26">Ferritin</fullName>
    </recommendedName>
</protein>
<evidence type="ECO:0000259" key="27">
    <source>
        <dbReference type="PROSITE" id="PS50905"/>
    </source>
</evidence>
<evidence type="ECO:0000256" key="3">
    <source>
        <dbReference type="ARBA" id="ARBA00004572"/>
    </source>
</evidence>
<comment type="subunit">
    <text evidence="24">Oligomer of 24 subunits. There are two types of subunits: L (light) chain and H (heavy) chain. The major chain can be light or heavy, depending on the species and tissue type. The functional molecule forms a roughly spherical shell with a diameter of 12 nm and contains a central cavity into which the insoluble mineral iron core is deposited. Interacts with NCOA4.</text>
</comment>
<dbReference type="SUPFAM" id="SSF47240">
    <property type="entry name" value="Ferritin-like"/>
    <property type="match status" value="1"/>
</dbReference>
<dbReference type="PROSITE" id="PS00204">
    <property type="entry name" value="FERRITIN_2"/>
    <property type="match status" value="1"/>
</dbReference>
<dbReference type="InterPro" id="IPR008331">
    <property type="entry name" value="Ferritin_DPS_dom"/>
</dbReference>
<dbReference type="FunFam" id="1.10.437.10:FF:000004">
    <property type="entry name" value="apoptosis regulator BAX isoform X2"/>
    <property type="match status" value="1"/>
</dbReference>
<evidence type="ECO:0000256" key="10">
    <source>
        <dbReference type="ARBA" id="ARBA00022703"/>
    </source>
</evidence>
<keyword evidence="11 25" id="KW-0479">Metal-binding</keyword>
<dbReference type="InterPro" id="IPR001519">
    <property type="entry name" value="Ferritin"/>
</dbReference>
<comment type="function">
    <text evidence="23">Stores iron in a soluble, non-toxic, readily available form. Important for iron homeostasis. Iron is taken up in the ferrous form and deposited as ferric hydroxides after oxidation. Also plays a role in delivery of iron to cells. Mediates iron uptake in capsule cells of the developing kidney. Delivery to lysosomes by the cargo receptor NCOA4 for autophagic degradation and release or iron.</text>
</comment>
<dbReference type="InterPro" id="IPR026298">
    <property type="entry name" value="Bcl-2_fam"/>
</dbReference>
<keyword evidence="15" id="KW-0007">Acetylation</keyword>
<dbReference type="InParanoid" id="A0A455AD80"/>
<feature type="binding site" evidence="25">
    <location>
        <position position="359"/>
    </location>
    <ligand>
        <name>Fe cation</name>
        <dbReference type="ChEBI" id="CHEBI:24875"/>
        <label>1</label>
    </ligand>
</feature>
<evidence type="ECO:0000256" key="25">
    <source>
        <dbReference type="PIRSR" id="PIRSR601519-1"/>
    </source>
</evidence>
<keyword evidence="9" id="KW-0812">Transmembrane</keyword>
<name>A0A455AD80_PHYMC</name>
<dbReference type="GO" id="GO:0005829">
    <property type="term" value="C:cytosol"/>
    <property type="evidence" value="ECO:0007669"/>
    <property type="project" value="UniProtKB-ARBA"/>
</dbReference>
<keyword evidence="13" id="KW-0832">Ubl conjugation</keyword>
<dbReference type="CDD" id="cd06845">
    <property type="entry name" value="Bcl-2_like"/>
    <property type="match status" value="1"/>
</dbReference>
<keyword evidence="19" id="KW-0458">Lysosome</keyword>
<sequence length="430" mass="47761">MDGSGEQPRGGGPTSSEQIMKTGALLLQGFIQDRAGRMGGETPELGLEQAPQDASTKKLSECLKRIGDELDSNMELQRMIAAVDTDSPREVFFRVAAEMFSDGNFNWGRVVALFYFASKLVLKALCTKVPQLIRTIMGWTLDFLRERLLGWIQDQGGWAPPPTTADWPIALPDRPTSEGPRAIKEAALATAACIALGGSPDLSLASTVFGRNRPRVALSPASDHPPTFGVSHSAILGHRDQPTPFLSRTPYYRSTMSSQIRQNYSTEVEAAVNRLVNIHLRASYTYLSLGFYFDRDDVALEGVGHFFRELAEEKHESARRLLKMQNQRGGRALFQDVQKPSQDEWGKTQDAMEAAINMEKNLNQALLDLHALACARADPHLCDFLESHFLDEEVKLIKKMGDHLTNLHRLAGPQAGLGEYLFERLTLKHD</sequence>